<feature type="region of interest" description="Disordered" evidence="4">
    <location>
        <begin position="492"/>
        <end position="511"/>
    </location>
</feature>
<dbReference type="RefSeq" id="WP_346031816.1">
    <property type="nucleotide sequence ID" value="NZ_BAABHV010000006.1"/>
</dbReference>
<dbReference type="Pfam" id="PF13738">
    <property type="entry name" value="Pyr_redox_3"/>
    <property type="match status" value="1"/>
</dbReference>
<evidence type="ECO:0000313" key="6">
    <source>
        <dbReference type="Proteomes" id="UP001500518"/>
    </source>
</evidence>
<proteinExistence type="inferred from homology"/>
<organism evidence="5 6">
    <name type="scientific">Erythrobacter westpacificensis</name>
    <dbReference type="NCBI Taxonomy" id="1055231"/>
    <lineage>
        <taxon>Bacteria</taxon>
        <taxon>Pseudomonadati</taxon>
        <taxon>Pseudomonadota</taxon>
        <taxon>Alphaproteobacteria</taxon>
        <taxon>Sphingomonadales</taxon>
        <taxon>Erythrobacteraceae</taxon>
        <taxon>Erythrobacter/Porphyrobacter group</taxon>
        <taxon>Erythrobacter</taxon>
    </lineage>
</organism>
<dbReference type="PANTHER" id="PTHR43872:SF1">
    <property type="entry name" value="MONOOXYGENASE, PUTATIVE (AFU_ORTHOLOGUE AFUA_8G02570)-RELATED"/>
    <property type="match status" value="1"/>
</dbReference>
<dbReference type="InterPro" id="IPR051820">
    <property type="entry name" value="FAD-binding_MO"/>
</dbReference>
<dbReference type="Gene3D" id="3.50.50.60">
    <property type="entry name" value="FAD/NAD(P)-binding domain"/>
    <property type="match status" value="3"/>
</dbReference>
<comment type="caution">
    <text evidence="5">The sequence shown here is derived from an EMBL/GenBank/DDBJ whole genome shotgun (WGS) entry which is preliminary data.</text>
</comment>
<sequence>MAEQTDRNSMPQPDTDICIIGAGISGISMAAHIGMMCPDRSYTILERREEIGGTWDLFRYPGVRSDSDMHTLGFNFEPWRHEDAIADGPSILEYLNRIADERGIRDNIRFGQEVLSADWDSMTARWTITARGVDGKQTVTTARWLYFASGYYDYDKPHEADIPGIGDFGGDVLHPQFWPQDYDYSGKDVVIVGSGATAVTMVPAMTDKAKSVTMLQRTPTWMGAGPRQDVWSQRFLRWFPEKFAYRLTRWKNIALRSYFFNLSRRKPERLAELIRGRLKDELGPHYDPKHFEPPYNPWQQRLCLVPDGDLFEAMKAGKARVVTDHIAGFDAGGIKLESGDYVPADVVITATGLRLVLAGKVEVSKDGEAVEWPEHFFYRGTMFSNLPNLSFVFGYLNASWTLRADCNARYACEVLNEMARRGVDIAVPELAPEDEPEAVEPWDYTSGYLNRAKDMMPKVAAKRPWTLAHNYLEDRRDFQSRPVADGVLRFRQAPAAAQHDSAPEHEKIAAE</sequence>
<comment type="cofactor">
    <cofactor evidence="1">
        <name>FAD</name>
        <dbReference type="ChEBI" id="CHEBI:57692"/>
    </cofactor>
</comment>
<dbReference type="SUPFAM" id="SSF51905">
    <property type="entry name" value="FAD/NAD(P)-binding domain"/>
    <property type="match status" value="2"/>
</dbReference>
<protein>
    <submittedName>
        <fullName evidence="5">NAD(P)/FAD-dependent oxidoreductase</fullName>
    </submittedName>
</protein>
<accession>A0ABP9K3T3</accession>
<reference evidence="6" key="1">
    <citation type="journal article" date="2019" name="Int. J. Syst. Evol. Microbiol.">
        <title>The Global Catalogue of Microorganisms (GCM) 10K type strain sequencing project: providing services to taxonomists for standard genome sequencing and annotation.</title>
        <authorList>
            <consortium name="The Broad Institute Genomics Platform"/>
            <consortium name="The Broad Institute Genome Sequencing Center for Infectious Disease"/>
            <person name="Wu L."/>
            <person name="Ma J."/>
        </authorList>
    </citation>
    <scope>NUCLEOTIDE SEQUENCE [LARGE SCALE GENOMIC DNA]</scope>
    <source>
        <strain evidence="6">JCM 18014</strain>
    </source>
</reference>
<evidence type="ECO:0000256" key="4">
    <source>
        <dbReference type="SAM" id="MobiDB-lite"/>
    </source>
</evidence>
<comment type="similarity">
    <text evidence="2">Belongs to the FAD-binding monooxygenase family.</text>
</comment>
<evidence type="ECO:0000256" key="1">
    <source>
        <dbReference type="ARBA" id="ARBA00001974"/>
    </source>
</evidence>
<dbReference type="EMBL" id="BAABHV010000006">
    <property type="protein sequence ID" value="GAA5049438.1"/>
    <property type="molecule type" value="Genomic_DNA"/>
</dbReference>
<keyword evidence="3" id="KW-0560">Oxidoreductase</keyword>
<evidence type="ECO:0000256" key="3">
    <source>
        <dbReference type="ARBA" id="ARBA00023033"/>
    </source>
</evidence>
<dbReference type="Proteomes" id="UP001500518">
    <property type="component" value="Unassembled WGS sequence"/>
</dbReference>
<evidence type="ECO:0000256" key="2">
    <source>
        <dbReference type="ARBA" id="ARBA00010139"/>
    </source>
</evidence>
<keyword evidence="3" id="KW-0503">Monooxygenase</keyword>
<name>A0ABP9K3T3_9SPHN</name>
<feature type="compositionally biased region" description="Basic and acidic residues" evidence="4">
    <location>
        <begin position="501"/>
        <end position="511"/>
    </location>
</feature>
<keyword evidence="6" id="KW-1185">Reference proteome</keyword>
<dbReference type="PANTHER" id="PTHR43872">
    <property type="entry name" value="MONOOXYGENASE, PUTATIVE (AFU_ORTHOLOGUE AFUA_8G02570)-RELATED"/>
    <property type="match status" value="1"/>
</dbReference>
<evidence type="ECO:0000313" key="5">
    <source>
        <dbReference type="EMBL" id="GAA5049438.1"/>
    </source>
</evidence>
<dbReference type="InterPro" id="IPR036188">
    <property type="entry name" value="FAD/NAD-bd_sf"/>
</dbReference>
<gene>
    <name evidence="5" type="ORF">GCM10023208_07710</name>
</gene>